<dbReference type="PANTHER" id="PTHR35910">
    <property type="entry name" value="2EXR DOMAIN-CONTAINING PROTEIN"/>
    <property type="match status" value="1"/>
</dbReference>
<protein>
    <recommendedName>
        <fullName evidence="1">2EXR domain-containing protein</fullName>
    </recommendedName>
</protein>
<sequence>MATTFYQFSRLPRELRDQIWHFAMRPHHRGVQIFQIHNPPSHDENRPMNSSFMDYLYNVYEKFTASYWARLMAREDARPWSLGAPLCSKYHNGLDGTLDKNISTYMIDSGLWTACKESRRVIRKHFANPSNSPYGLPEPGRVSHCSGSNPFYFSIWPGSDLLILQIGNFAANKRNTQARISEFLWAPSSPPWLIGSCQEIGIEYDLAWTDTSLANDTSIASLDVVLTAILLLLRLPKHRLWLVDTNLKRKAGAPSSYGRDTMQFYASGRKFVQVSLHDMVDNLNEWEYINPVAGGNYEASSIHSAWLANGAARRFPGRHHEDQIGLLGWEDLENYDAGSEWMKLQSISSAHK</sequence>
<dbReference type="AlphaFoldDB" id="A0A420TRN2"/>
<evidence type="ECO:0000313" key="2">
    <source>
        <dbReference type="EMBL" id="RKL44173.1"/>
    </source>
</evidence>
<accession>A0A420TRN2</accession>
<dbReference type="Pfam" id="PF20150">
    <property type="entry name" value="2EXR"/>
    <property type="match status" value="1"/>
</dbReference>
<feature type="domain" description="2EXR" evidence="1">
    <location>
        <begin position="5"/>
        <end position="153"/>
    </location>
</feature>
<evidence type="ECO:0000313" key="3">
    <source>
        <dbReference type="Proteomes" id="UP000283569"/>
    </source>
</evidence>
<comment type="caution">
    <text evidence="2">The sequence shown here is derived from an EMBL/GenBank/DDBJ whole genome shotgun (WGS) entry which is preliminary data.</text>
</comment>
<gene>
    <name evidence="2" type="ORF">BFJ72_g3906</name>
</gene>
<dbReference type="EMBL" id="MRDB01000010">
    <property type="protein sequence ID" value="RKL44173.1"/>
    <property type="molecule type" value="Genomic_DNA"/>
</dbReference>
<proteinExistence type="predicted"/>
<dbReference type="PANTHER" id="PTHR35910:SF1">
    <property type="entry name" value="2EXR DOMAIN-CONTAINING PROTEIN"/>
    <property type="match status" value="1"/>
</dbReference>
<evidence type="ECO:0000259" key="1">
    <source>
        <dbReference type="Pfam" id="PF20150"/>
    </source>
</evidence>
<reference evidence="2 3" key="1">
    <citation type="journal article" date="2018" name="Sci. Rep.">
        <title>Characterisation of pathogen-specific regions and novel effector candidates in Fusarium oxysporum f. sp. cepae.</title>
        <authorList>
            <person name="Armitage A.D."/>
            <person name="Taylor A."/>
            <person name="Sobczyk M.K."/>
            <person name="Baxter L."/>
            <person name="Greenfield B.P."/>
            <person name="Bates H.J."/>
            <person name="Wilson F."/>
            <person name="Jackson A.C."/>
            <person name="Ott S."/>
            <person name="Harrison R.J."/>
            <person name="Clarkson J.P."/>
        </authorList>
    </citation>
    <scope>NUCLEOTIDE SEQUENCE [LARGE SCALE GENOMIC DNA]</scope>
    <source>
        <strain evidence="2 3">Fp_A8</strain>
    </source>
</reference>
<name>A0A420TRN2_GIBIN</name>
<dbReference type="InterPro" id="IPR045518">
    <property type="entry name" value="2EXR"/>
</dbReference>
<dbReference type="Proteomes" id="UP000283569">
    <property type="component" value="Unassembled WGS sequence"/>
</dbReference>
<organism evidence="2 3">
    <name type="scientific">Gibberella intermedia</name>
    <name type="common">Bulb rot disease fungus</name>
    <name type="synonym">Fusarium proliferatum</name>
    <dbReference type="NCBI Taxonomy" id="948311"/>
    <lineage>
        <taxon>Eukaryota</taxon>
        <taxon>Fungi</taxon>
        <taxon>Dikarya</taxon>
        <taxon>Ascomycota</taxon>
        <taxon>Pezizomycotina</taxon>
        <taxon>Sordariomycetes</taxon>
        <taxon>Hypocreomycetidae</taxon>
        <taxon>Hypocreales</taxon>
        <taxon>Nectriaceae</taxon>
        <taxon>Fusarium</taxon>
        <taxon>Fusarium fujikuroi species complex</taxon>
    </lineage>
</organism>